<gene>
    <name evidence="2" type="ORF">PQ456_13650</name>
</gene>
<keyword evidence="2" id="KW-0560">Oxidoreductase</keyword>
<dbReference type="InterPro" id="IPR050404">
    <property type="entry name" value="Heme-degrading_MO"/>
</dbReference>
<dbReference type="PANTHER" id="PTHR34474">
    <property type="entry name" value="SIGNAL TRANSDUCTION PROTEIN TRAP"/>
    <property type="match status" value="1"/>
</dbReference>
<dbReference type="RefSeq" id="WP_273612788.1">
    <property type="nucleotide sequence ID" value="NZ_CP117416.1"/>
</dbReference>
<reference evidence="2 3" key="1">
    <citation type="submission" date="2023-02" db="EMBL/GenBank/DDBJ databases">
        <title>Genome sequence of Paenibacillus kyungheensis KACC 18744.</title>
        <authorList>
            <person name="Kim S."/>
            <person name="Heo J."/>
            <person name="Kwon S.-W."/>
        </authorList>
    </citation>
    <scope>NUCLEOTIDE SEQUENCE [LARGE SCALE GENOMIC DNA]</scope>
    <source>
        <strain evidence="2 3">KACC 18744</strain>
    </source>
</reference>
<protein>
    <submittedName>
        <fullName evidence="2">Antibiotic biosynthesis monooxygenase</fullName>
    </submittedName>
</protein>
<dbReference type="EMBL" id="CP117416">
    <property type="protein sequence ID" value="WCT54246.1"/>
    <property type="molecule type" value="Genomic_DNA"/>
</dbReference>
<dbReference type="GO" id="GO:0004497">
    <property type="term" value="F:monooxygenase activity"/>
    <property type="evidence" value="ECO:0007669"/>
    <property type="project" value="UniProtKB-KW"/>
</dbReference>
<proteinExistence type="predicted"/>
<accession>A0AAX3LY26</accession>
<dbReference type="PROSITE" id="PS51725">
    <property type="entry name" value="ABM"/>
    <property type="match status" value="1"/>
</dbReference>
<dbReference type="InterPro" id="IPR011008">
    <property type="entry name" value="Dimeric_a/b-barrel"/>
</dbReference>
<dbReference type="Proteomes" id="UP001220509">
    <property type="component" value="Chromosome"/>
</dbReference>
<dbReference type="KEGG" id="pka:PQ456_13650"/>
<dbReference type="AlphaFoldDB" id="A0AAX3LY26"/>
<dbReference type="Gene3D" id="3.30.70.100">
    <property type="match status" value="1"/>
</dbReference>
<organism evidence="2 3">
    <name type="scientific">Paenibacillus kyungheensis</name>
    <dbReference type="NCBI Taxonomy" id="1452732"/>
    <lineage>
        <taxon>Bacteria</taxon>
        <taxon>Bacillati</taxon>
        <taxon>Bacillota</taxon>
        <taxon>Bacilli</taxon>
        <taxon>Bacillales</taxon>
        <taxon>Paenibacillaceae</taxon>
        <taxon>Paenibacillus</taxon>
    </lineage>
</organism>
<feature type="domain" description="ABM" evidence="1">
    <location>
        <begin position="2"/>
        <end position="96"/>
    </location>
</feature>
<keyword evidence="3" id="KW-1185">Reference proteome</keyword>
<dbReference type="SUPFAM" id="SSF54909">
    <property type="entry name" value="Dimeric alpha+beta barrel"/>
    <property type="match status" value="1"/>
</dbReference>
<evidence type="ECO:0000313" key="3">
    <source>
        <dbReference type="Proteomes" id="UP001220509"/>
    </source>
</evidence>
<dbReference type="InterPro" id="IPR007138">
    <property type="entry name" value="ABM_dom"/>
</dbReference>
<sequence length="106" mass="12214">MFAIMRSITVTEGNANQVVERFNQPGILEEQPGFVDLTILVKQTRKGEEEVVLLFRWESEEAWKNWEKSDAHIQGHRQKAGQPKPDYIINSTNGKYDIKAIKKGKE</sequence>
<keyword evidence="2" id="KW-0503">Monooxygenase</keyword>
<dbReference type="Pfam" id="PF03992">
    <property type="entry name" value="ABM"/>
    <property type="match status" value="1"/>
</dbReference>
<evidence type="ECO:0000313" key="2">
    <source>
        <dbReference type="EMBL" id="WCT54246.1"/>
    </source>
</evidence>
<name>A0AAX3LY26_9BACL</name>
<evidence type="ECO:0000259" key="1">
    <source>
        <dbReference type="PROSITE" id="PS51725"/>
    </source>
</evidence>
<dbReference type="PANTHER" id="PTHR34474:SF1">
    <property type="entry name" value="HEME-DEGRADING MONOOXYGENASE HMOA"/>
    <property type="match status" value="1"/>
</dbReference>